<evidence type="ECO:0000256" key="2">
    <source>
        <dbReference type="ARBA" id="ARBA00022448"/>
    </source>
</evidence>
<name>A0A975M669_9MICC</name>
<keyword evidence="4" id="KW-0997">Cell inner membrane</keyword>
<comment type="subcellular location">
    <subcellularLocation>
        <location evidence="1">Cell inner membrane</location>
        <topology evidence="1">Multi-pass membrane protein</topology>
    </subcellularLocation>
</comment>
<evidence type="ECO:0000256" key="6">
    <source>
        <dbReference type="ARBA" id="ARBA00022989"/>
    </source>
</evidence>
<evidence type="ECO:0000256" key="7">
    <source>
        <dbReference type="ARBA" id="ARBA00023136"/>
    </source>
</evidence>
<feature type="domain" description="Tripartite ATP-independent periplasmic transporters DctQ component" evidence="10">
    <location>
        <begin position="38"/>
        <end position="164"/>
    </location>
</feature>
<dbReference type="KEGG" id="ajg:KKR91_03325"/>
<evidence type="ECO:0000256" key="1">
    <source>
        <dbReference type="ARBA" id="ARBA00004429"/>
    </source>
</evidence>
<evidence type="ECO:0000313" key="11">
    <source>
        <dbReference type="EMBL" id="QWC10675.1"/>
    </source>
</evidence>
<keyword evidence="5 9" id="KW-0812">Transmembrane</keyword>
<sequence>MTDHPPRPRASRGRWQSFNVWITRIEMAIGAVSLLIILTMVFLQALQRYFPGDGFAWTGELARFALIWLTFAAAGVLVSNNGHIALEIMDSVRNQNVVRWVQVFALTVVAATGVGLAVEAVNLIDSQQIIKSPVLRVPMSFVYIPVLIGVISMSIRAVIAAVLVAKNGPMLTEYDSDEGPEVLA</sequence>
<dbReference type="Pfam" id="PF04290">
    <property type="entry name" value="DctQ"/>
    <property type="match status" value="1"/>
</dbReference>
<dbReference type="RefSeq" id="WP_210229852.1">
    <property type="nucleotide sequence ID" value="NZ_CP076022.1"/>
</dbReference>
<dbReference type="AlphaFoldDB" id="A0A975M669"/>
<keyword evidence="12" id="KW-1185">Reference proteome</keyword>
<comment type="similarity">
    <text evidence="8">Belongs to the TRAP transporter small permease family.</text>
</comment>
<evidence type="ECO:0000313" key="12">
    <source>
        <dbReference type="Proteomes" id="UP000676885"/>
    </source>
</evidence>
<feature type="transmembrane region" description="Helical" evidence="9">
    <location>
        <begin position="98"/>
        <end position="121"/>
    </location>
</feature>
<reference evidence="11 12" key="1">
    <citation type="submission" date="2021-05" db="EMBL/GenBank/DDBJ databases">
        <title>Novel species in genus Arthrobacter.</title>
        <authorList>
            <person name="Zhang G."/>
        </authorList>
    </citation>
    <scope>NUCLEOTIDE SEQUENCE [LARGE SCALE GENOMIC DNA]</scope>
    <source>
        <strain evidence="12">zg-ZUI227</strain>
    </source>
</reference>
<protein>
    <submittedName>
        <fullName evidence="11">TRAP transporter small permease</fullName>
    </submittedName>
</protein>
<organism evidence="11 12">
    <name type="scientific">Arthrobacter jiangjiafuii</name>
    <dbReference type="NCBI Taxonomy" id="2817475"/>
    <lineage>
        <taxon>Bacteria</taxon>
        <taxon>Bacillati</taxon>
        <taxon>Actinomycetota</taxon>
        <taxon>Actinomycetes</taxon>
        <taxon>Micrococcales</taxon>
        <taxon>Micrococcaceae</taxon>
        <taxon>Arthrobacter</taxon>
    </lineage>
</organism>
<feature type="transmembrane region" description="Helical" evidence="9">
    <location>
        <begin position="141"/>
        <end position="165"/>
    </location>
</feature>
<dbReference type="GO" id="GO:0015740">
    <property type="term" value="P:C4-dicarboxylate transport"/>
    <property type="evidence" value="ECO:0007669"/>
    <property type="project" value="TreeGrafter"/>
</dbReference>
<keyword evidence="2" id="KW-0813">Transport</keyword>
<dbReference type="GO" id="GO:0022857">
    <property type="term" value="F:transmembrane transporter activity"/>
    <property type="evidence" value="ECO:0007669"/>
    <property type="project" value="TreeGrafter"/>
</dbReference>
<dbReference type="InterPro" id="IPR007387">
    <property type="entry name" value="TRAP_DctQ"/>
</dbReference>
<accession>A0A975M669</accession>
<keyword evidence="7 9" id="KW-0472">Membrane</keyword>
<feature type="transmembrane region" description="Helical" evidence="9">
    <location>
        <begin position="65"/>
        <end position="86"/>
    </location>
</feature>
<dbReference type="InterPro" id="IPR055348">
    <property type="entry name" value="DctQ"/>
</dbReference>
<keyword evidence="6 9" id="KW-1133">Transmembrane helix</keyword>
<dbReference type="PANTHER" id="PTHR35011">
    <property type="entry name" value="2,3-DIKETO-L-GULONATE TRAP TRANSPORTER SMALL PERMEASE PROTEIN YIAM"/>
    <property type="match status" value="1"/>
</dbReference>
<evidence type="ECO:0000256" key="9">
    <source>
        <dbReference type="SAM" id="Phobius"/>
    </source>
</evidence>
<evidence type="ECO:0000256" key="5">
    <source>
        <dbReference type="ARBA" id="ARBA00022692"/>
    </source>
</evidence>
<dbReference type="EMBL" id="CP076022">
    <property type="protein sequence ID" value="QWC10675.1"/>
    <property type="molecule type" value="Genomic_DNA"/>
</dbReference>
<feature type="transmembrane region" description="Helical" evidence="9">
    <location>
        <begin position="21"/>
        <end position="45"/>
    </location>
</feature>
<dbReference type="GO" id="GO:0005886">
    <property type="term" value="C:plasma membrane"/>
    <property type="evidence" value="ECO:0007669"/>
    <property type="project" value="UniProtKB-SubCell"/>
</dbReference>
<evidence type="ECO:0000256" key="3">
    <source>
        <dbReference type="ARBA" id="ARBA00022475"/>
    </source>
</evidence>
<dbReference type="PANTHER" id="PTHR35011:SF11">
    <property type="entry name" value="TRAP TRANSPORTER SMALL PERMEASE PROTEIN"/>
    <property type="match status" value="1"/>
</dbReference>
<dbReference type="Proteomes" id="UP000676885">
    <property type="component" value="Chromosome"/>
</dbReference>
<evidence type="ECO:0000259" key="10">
    <source>
        <dbReference type="Pfam" id="PF04290"/>
    </source>
</evidence>
<proteinExistence type="inferred from homology"/>
<keyword evidence="3" id="KW-1003">Cell membrane</keyword>
<evidence type="ECO:0000256" key="4">
    <source>
        <dbReference type="ARBA" id="ARBA00022519"/>
    </source>
</evidence>
<evidence type="ECO:0000256" key="8">
    <source>
        <dbReference type="ARBA" id="ARBA00038436"/>
    </source>
</evidence>
<gene>
    <name evidence="11" type="ORF">KKR91_03325</name>
</gene>